<dbReference type="AlphaFoldDB" id="A0AAW5BPG8"/>
<sequence length="107" mass="12475">MKSEDIDAMAEILQEYGVSVPTDIIEKITSDFIDHLDAMREMRMTPFMSSGGESDFQKALRLERELLKVRTELAKMSKENQVYHDSAMRRLNASDVWIEDNTIKYRL</sequence>
<dbReference type="Proteomes" id="UP001200843">
    <property type="component" value="Unassembled WGS sequence"/>
</dbReference>
<reference evidence="1" key="1">
    <citation type="submission" date="2022-01" db="EMBL/GenBank/DDBJ databases">
        <title>Collection of gut derived symbiotic bacterial strains cultured from healthy donors.</title>
        <authorList>
            <person name="Lin H."/>
            <person name="Kohout C."/>
            <person name="Waligurski E."/>
            <person name="Pamer E.G."/>
        </authorList>
    </citation>
    <scope>NUCLEOTIDE SEQUENCE</scope>
    <source>
        <strain evidence="1">DFI.6.72</strain>
    </source>
</reference>
<accession>A0AAW5BPG8</accession>
<name>A0AAW5BPG8_PHOVU</name>
<comment type="caution">
    <text evidence="1">The sequence shown here is derived from an EMBL/GenBank/DDBJ whole genome shotgun (WGS) entry which is preliminary data.</text>
</comment>
<evidence type="ECO:0000313" key="2">
    <source>
        <dbReference type="Proteomes" id="UP001200843"/>
    </source>
</evidence>
<organism evidence="1 2">
    <name type="scientific">Phocaeicola vulgatus</name>
    <name type="common">Bacteroides vulgatus</name>
    <dbReference type="NCBI Taxonomy" id="821"/>
    <lineage>
        <taxon>Bacteria</taxon>
        <taxon>Pseudomonadati</taxon>
        <taxon>Bacteroidota</taxon>
        <taxon>Bacteroidia</taxon>
        <taxon>Bacteroidales</taxon>
        <taxon>Bacteroidaceae</taxon>
        <taxon>Phocaeicola</taxon>
    </lineage>
</organism>
<dbReference type="RefSeq" id="WP_195642670.1">
    <property type="nucleotide sequence ID" value="NZ_JADMQI010000045.1"/>
</dbReference>
<evidence type="ECO:0000313" key="1">
    <source>
        <dbReference type="EMBL" id="MCG4690760.1"/>
    </source>
</evidence>
<proteinExistence type="predicted"/>
<gene>
    <name evidence="1" type="ORF">L0N01_19450</name>
</gene>
<dbReference type="EMBL" id="JAKNGO010000066">
    <property type="protein sequence ID" value="MCG4690760.1"/>
    <property type="molecule type" value="Genomic_DNA"/>
</dbReference>
<protein>
    <submittedName>
        <fullName evidence="1">Uncharacterized protein</fullName>
    </submittedName>
</protein>